<evidence type="ECO:0000256" key="4">
    <source>
        <dbReference type="ARBA" id="ARBA00022723"/>
    </source>
</evidence>
<dbReference type="PANTHER" id="PTHR11742">
    <property type="entry name" value="MANNOSYL-OLIGOSACCHARIDE ALPHA-1,2-MANNOSIDASE-RELATED"/>
    <property type="match status" value="1"/>
</dbReference>
<evidence type="ECO:0000256" key="1">
    <source>
        <dbReference type="ARBA" id="ARBA00001913"/>
    </source>
</evidence>
<evidence type="ECO:0000256" key="9">
    <source>
        <dbReference type="ARBA" id="ARBA00048605"/>
    </source>
</evidence>
<keyword evidence="10" id="KW-0326">Glycosidase</keyword>
<keyword evidence="7" id="KW-1015">Disulfide bond</keyword>
<evidence type="ECO:0000256" key="8">
    <source>
        <dbReference type="ARBA" id="ARBA00047669"/>
    </source>
</evidence>
<feature type="transmembrane region" description="Helical" evidence="11">
    <location>
        <begin position="12"/>
        <end position="33"/>
    </location>
</feature>
<accession>A0ABR2KS65</accession>
<dbReference type="Gene3D" id="1.50.10.10">
    <property type="match status" value="2"/>
</dbReference>
<dbReference type="EMBL" id="JAPFFF010000003">
    <property type="protein sequence ID" value="KAK8893977.1"/>
    <property type="molecule type" value="Genomic_DNA"/>
</dbReference>
<sequence>MGRIKFKIRWKRFFISLVIISYAYSVYNLYIGISNYFSFISQESDQIRRKQIQDVMKNAWNSYREHAWGYDFLNPQTRHGENWYGLGYTIIDSLDTLILMGMNDEFDEALEWINNSFQYWLPFTGEVSFFETVIRSLGGLLTAYEQTHNKILLEMAEEIGNRLLPDFNTPSGLPRVLINLMTGLQNDHPWANGSSLLADAGSCQIEFLALSYHTGKSIYYEKSMYARRKLLRFGPIPPTQIFYKSLWPSITQYSFDAFGDSYFEYLLKLKLYAPYNLTDEDRPLEFRHAIEEALNRLAFTSWETGHEYLTTSINDEFTHGISHLSFFLPGTLFLAAQQDCMYNKYFFCNQKRRCKLKNPTIERNRENINLYTKSHQNNHRQKLIKSKNKSGYILNNDSNSESHFMDHLYEYDYDCDFDFDCDCDCHCECDNKSDCKCCGKSKYYELYLSLANSLLDTAIYLYKIQPTKIGGESARFTTKKPGVYWSDDTYKLRPELVESLFYSWRTTHNIKSKMVAWEIFESIRKYCQTDAGYTTVHQTSTPIVIYDDLQDSFFLSETLKYLYLIFSDDDVFSLDDYVFTTQAHPLKKLLYKKSS</sequence>
<evidence type="ECO:0000256" key="2">
    <source>
        <dbReference type="ARBA" id="ARBA00004922"/>
    </source>
</evidence>
<gene>
    <name evidence="12" type="ORF">M9Y10_022407</name>
</gene>
<dbReference type="InterPro" id="IPR001382">
    <property type="entry name" value="Glyco_hydro_47"/>
</dbReference>
<dbReference type="Pfam" id="PF01532">
    <property type="entry name" value="Glyco_hydro_47"/>
    <property type="match status" value="2"/>
</dbReference>
<name>A0ABR2KS65_9EUKA</name>
<keyword evidence="6" id="KW-0106">Calcium</keyword>
<comment type="catalytic activity">
    <reaction evidence="8">
        <text>N(4)-(alpha-D-Man-(1-&gt;2)-alpha-D-Man-(1-&gt;2)-alpha-D-Man-(1-&gt;3)-[alpha-D-Man-(1-&gt;3)-[alpha-D-Man-(1-&gt;2)-alpha-D-Man-(1-&gt;6)]-alpha-D-Man-(1-&gt;6)]-beta-D-Man-(1-&gt;4)-beta-D-GlcNAc-(1-&gt;4)-beta-D-GlcNAc)-L-asparaginyl-[protein] (N-glucan mannose isomer 8A1,2,3B1,3) + 3 H2O = N(4)-(alpha-D-Man-(1-&gt;3)-[alpha-D-Man-(1-&gt;3)-[alpha-D-Man-(1-&gt;6)]-alpha-D-Man-(1-&gt;6)]-beta-D-Man-(1-&gt;4)-beta-D-GlcNAc-(1-&gt;4)-beta-D-GlcNAc)-L-asparaginyl-[protein] (N-glucan mannose isomer 5A1,2) + 3 beta-D-mannose</text>
        <dbReference type="Rhea" id="RHEA:56028"/>
        <dbReference type="Rhea" id="RHEA-COMP:14358"/>
        <dbReference type="Rhea" id="RHEA-COMP:14367"/>
        <dbReference type="ChEBI" id="CHEBI:15377"/>
        <dbReference type="ChEBI" id="CHEBI:28563"/>
        <dbReference type="ChEBI" id="CHEBI:59087"/>
        <dbReference type="ChEBI" id="CHEBI:60628"/>
        <dbReference type="EC" id="3.2.1.113"/>
    </reaction>
</comment>
<dbReference type="PRINTS" id="PR00747">
    <property type="entry name" value="GLYHDRLASE47"/>
</dbReference>
<evidence type="ECO:0000256" key="10">
    <source>
        <dbReference type="RuleBase" id="RU361193"/>
    </source>
</evidence>
<organism evidence="12 13">
    <name type="scientific">Tritrichomonas musculus</name>
    <dbReference type="NCBI Taxonomy" id="1915356"/>
    <lineage>
        <taxon>Eukaryota</taxon>
        <taxon>Metamonada</taxon>
        <taxon>Parabasalia</taxon>
        <taxon>Tritrichomonadida</taxon>
        <taxon>Tritrichomonadidae</taxon>
        <taxon>Tritrichomonas</taxon>
    </lineage>
</organism>
<comment type="caution">
    <text evidence="12">The sequence shown here is derived from an EMBL/GenBank/DDBJ whole genome shotgun (WGS) entry which is preliminary data.</text>
</comment>
<dbReference type="InterPro" id="IPR050749">
    <property type="entry name" value="Glycosyl_Hydrolase_47"/>
</dbReference>
<comment type="catalytic activity">
    <reaction evidence="9">
        <text>N(4)-(alpha-D-Man-(1-&gt;2)-alpha-D-Man-(1-&gt;2)-alpha-D-Man-(1-&gt;3)-[alpha-D-Man-(1-&gt;2)-alpha-D-Man-(1-&gt;3)-[alpha-D-Man-(1-&gt;2)-alpha-D-Man-(1-&gt;6)]-alpha-D-Man-(1-&gt;6)]-beta-D-Man-(1-&gt;4)-beta-D-GlcNAc-(1-&gt;4)-beta-D-GlcNAc)-L-asparaginyl-[protein] (N-glucan mannose isomer 9A1,2,3B1,2,3) + 4 H2O = N(4)-(alpha-D-Man-(1-&gt;3)-[alpha-D-Man-(1-&gt;3)-[alpha-D-Man-(1-&gt;6)]-alpha-D-Man-(1-&gt;6)]-beta-D-Man-(1-&gt;4)-beta-D-GlcNAc-(1-&gt;4)-beta-D-GlcNAc)-L-asparaginyl-[protein] (N-glucan mannose isomer 5A1,2) + 4 beta-D-mannose</text>
        <dbReference type="Rhea" id="RHEA:56008"/>
        <dbReference type="Rhea" id="RHEA-COMP:14356"/>
        <dbReference type="Rhea" id="RHEA-COMP:14367"/>
        <dbReference type="ChEBI" id="CHEBI:15377"/>
        <dbReference type="ChEBI" id="CHEBI:28563"/>
        <dbReference type="ChEBI" id="CHEBI:59087"/>
        <dbReference type="ChEBI" id="CHEBI:139493"/>
        <dbReference type="EC" id="3.2.1.113"/>
    </reaction>
</comment>
<evidence type="ECO:0000256" key="11">
    <source>
        <dbReference type="SAM" id="Phobius"/>
    </source>
</evidence>
<keyword evidence="11" id="KW-0472">Membrane</keyword>
<evidence type="ECO:0000313" key="12">
    <source>
        <dbReference type="EMBL" id="KAK8893977.1"/>
    </source>
</evidence>
<keyword evidence="13" id="KW-1185">Reference proteome</keyword>
<comment type="cofactor">
    <cofactor evidence="1">
        <name>Ca(2+)</name>
        <dbReference type="ChEBI" id="CHEBI:29108"/>
    </cofactor>
</comment>
<keyword evidence="11" id="KW-1133">Transmembrane helix</keyword>
<dbReference type="PANTHER" id="PTHR11742:SF55">
    <property type="entry name" value="ENDOPLASMIC RETICULUM MANNOSYL-OLIGOSACCHARIDE 1,2-ALPHA-MANNOSIDASE"/>
    <property type="match status" value="1"/>
</dbReference>
<dbReference type="EC" id="3.2.1.-" evidence="10"/>
<evidence type="ECO:0000256" key="5">
    <source>
        <dbReference type="ARBA" id="ARBA00022801"/>
    </source>
</evidence>
<reference evidence="12 13" key="1">
    <citation type="submission" date="2024-04" db="EMBL/GenBank/DDBJ databases">
        <title>Tritrichomonas musculus Genome.</title>
        <authorList>
            <person name="Alves-Ferreira E."/>
            <person name="Grigg M."/>
            <person name="Lorenzi H."/>
            <person name="Galac M."/>
        </authorList>
    </citation>
    <scope>NUCLEOTIDE SEQUENCE [LARGE SCALE GENOMIC DNA]</scope>
    <source>
        <strain evidence="12 13">EAF2021</strain>
    </source>
</reference>
<dbReference type="InterPro" id="IPR012341">
    <property type="entry name" value="6hp_glycosidase-like_sf"/>
</dbReference>
<proteinExistence type="inferred from homology"/>
<dbReference type="InterPro" id="IPR036026">
    <property type="entry name" value="Seven-hairpin_glycosidases"/>
</dbReference>
<dbReference type="SUPFAM" id="SSF48225">
    <property type="entry name" value="Seven-hairpin glycosidases"/>
    <property type="match status" value="1"/>
</dbReference>
<evidence type="ECO:0000256" key="7">
    <source>
        <dbReference type="ARBA" id="ARBA00023157"/>
    </source>
</evidence>
<keyword evidence="5 10" id="KW-0378">Hydrolase</keyword>
<comment type="similarity">
    <text evidence="3 10">Belongs to the glycosyl hydrolase 47 family.</text>
</comment>
<comment type="pathway">
    <text evidence="2">Protein modification; protein glycosylation.</text>
</comment>
<keyword evidence="4" id="KW-0479">Metal-binding</keyword>
<dbReference type="Proteomes" id="UP001470230">
    <property type="component" value="Unassembled WGS sequence"/>
</dbReference>
<evidence type="ECO:0000256" key="6">
    <source>
        <dbReference type="ARBA" id="ARBA00022837"/>
    </source>
</evidence>
<protein>
    <recommendedName>
        <fullName evidence="10">alpha-1,2-Mannosidase</fullName>
        <ecNumber evidence="10">3.2.1.-</ecNumber>
    </recommendedName>
</protein>
<keyword evidence="11" id="KW-0812">Transmembrane</keyword>
<evidence type="ECO:0000313" key="13">
    <source>
        <dbReference type="Proteomes" id="UP001470230"/>
    </source>
</evidence>
<evidence type="ECO:0000256" key="3">
    <source>
        <dbReference type="ARBA" id="ARBA00007658"/>
    </source>
</evidence>